<dbReference type="Proteomes" id="UP000663879">
    <property type="component" value="Unassembled WGS sequence"/>
</dbReference>
<keyword evidence="4" id="KW-0808">Transferase</keyword>
<dbReference type="SUPFAM" id="SSF53328">
    <property type="entry name" value="Formyltransferase"/>
    <property type="match status" value="1"/>
</dbReference>
<dbReference type="OrthoDB" id="10268103at2759"/>
<dbReference type="GO" id="GO:0005739">
    <property type="term" value="C:mitochondrion"/>
    <property type="evidence" value="ECO:0007669"/>
    <property type="project" value="TreeGrafter"/>
</dbReference>
<evidence type="ECO:0000256" key="2">
    <source>
        <dbReference type="ARBA" id="ARBA00012261"/>
    </source>
</evidence>
<gene>
    <name evidence="8" type="ORF">OXX778_LOCUS5136</name>
</gene>
<comment type="caution">
    <text evidence="8">The sequence shown here is derived from an EMBL/GenBank/DDBJ whole genome shotgun (WGS) entry which is preliminary data.</text>
</comment>
<dbReference type="InterPro" id="IPR005794">
    <property type="entry name" value="Fmt"/>
</dbReference>
<dbReference type="EMBL" id="CAJNOC010000544">
    <property type="protein sequence ID" value="CAF0774603.1"/>
    <property type="molecule type" value="Genomic_DNA"/>
</dbReference>
<evidence type="ECO:0000256" key="3">
    <source>
        <dbReference type="ARBA" id="ARBA00014185"/>
    </source>
</evidence>
<reference evidence="8" key="1">
    <citation type="submission" date="2021-02" db="EMBL/GenBank/DDBJ databases">
        <authorList>
            <person name="Nowell W R."/>
        </authorList>
    </citation>
    <scope>NUCLEOTIDE SEQUENCE</scope>
    <source>
        <strain evidence="8">Ploen Becks lab</strain>
    </source>
</reference>
<evidence type="ECO:0000313" key="9">
    <source>
        <dbReference type="Proteomes" id="UP000663879"/>
    </source>
</evidence>
<dbReference type="Gene3D" id="3.40.50.12230">
    <property type="match status" value="1"/>
</dbReference>
<dbReference type="InterPro" id="IPR011034">
    <property type="entry name" value="Formyl_transferase-like_C_sf"/>
</dbReference>
<feature type="domain" description="Formyl transferase C-terminal" evidence="7">
    <location>
        <begin position="246"/>
        <end position="347"/>
    </location>
</feature>
<evidence type="ECO:0000313" key="8">
    <source>
        <dbReference type="EMBL" id="CAF0774603.1"/>
    </source>
</evidence>
<protein>
    <recommendedName>
        <fullName evidence="3">Methionyl-tRNA formyltransferase, mitochondrial</fullName>
        <ecNumber evidence="2">2.1.2.9</ecNumber>
    </recommendedName>
</protein>
<dbReference type="Pfam" id="PF02911">
    <property type="entry name" value="Formyl_trans_C"/>
    <property type="match status" value="1"/>
</dbReference>
<keyword evidence="5" id="KW-0648">Protein biosynthesis</keyword>
<dbReference type="InterPro" id="IPR005793">
    <property type="entry name" value="Formyl_trans_C"/>
</dbReference>
<organism evidence="8 9">
    <name type="scientific">Brachionus calyciflorus</name>
    <dbReference type="NCBI Taxonomy" id="104777"/>
    <lineage>
        <taxon>Eukaryota</taxon>
        <taxon>Metazoa</taxon>
        <taxon>Spiralia</taxon>
        <taxon>Gnathifera</taxon>
        <taxon>Rotifera</taxon>
        <taxon>Eurotatoria</taxon>
        <taxon>Monogononta</taxon>
        <taxon>Pseudotrocha</taxon>
        <taxon>Ploima</taxon>
        <taxon>Brachionidae</taxon>
        <taxon>Brachionus</taxon>
    </lineage>
</organism>
<dbReference type="Pfam" id="PF00551">
    <property type="entry name" value="Formyl_trans_N"/>
    <property type="match status" value="1"/>
</dbReference>
<dbReference type="NCBIfam" id="TIGR00460">
    <property type="entry name" value="fmt"/>
    <property type="match status" value="1"/>
</dbReference>
<accession>A0A813QZ51</accession>
<evidence type="ECO:0000256" key="4">
    <source>
        <dbReference type="ARBA" id="ARBA00022679"/>
    </source>
</evidence>
<dbReference type="CDD" id="cd08646">
    <property type="entry name" value="FMT_core_Met-tRNA-FMT_N"/>
    <property type="match status" value="1"/>
</dbReference>
<name>A0A813QZ51_9BILA</name>
<comment type="similarity">
    <text evidence="1">Belongs to the Fmt family.</text>
</comment>
<keyword evidence="9" id="KW-1185">Reference proteome</keyword>
<dbReference type="InterPro" id="IPR036477">
    <property type="entry name" value="Formyl_transf_N_sf"/>
</dbReference>
<evidence type="ECO:0000256" key="1">
    <source>
        <dbReference type="ARBA" id="ARBA00010699"/>
    </source>
</evidence>
<evidence type="ECO:0000256" key="5">
    <source>
        <dbReference type="ARBA" id="ARBA00022917"/>
    </source>
</evidence>
<dbReference type="GO" id="GO:0004479">
    <property type="term" value="F:methionyl-tRNA formyltransferase activity"/>
    <property type="evidence" value="ECO:0007669"/>
    <property type="project" value="UniProtKB-EC"/>
</dbReference>
<dbReference type="InterPro" id="IPR002376">
    <property type="entry name" value="Formyl_transf_N"/>
</dbReference>
<dbReference type="PANTHER" id="PTHR11138">
    <property type="entry name" value="METHIONYL-TRNA FORMYLTRANSFERASE"/>
    <property type="match status" value="1"/>
</dbReference>
<proteinExistence type="inferred from homology"/>
<evidence type="ECO:0000259" key="6">
    <source>
        <dbReference type="Pfam" id="PF00551"/>
    </source>
</evidence>
<dbReference type="AlphaFoldDB" id="A0A813QZ51"/>
<dbReference type="PANTHER" id="PTHR11138:SF5">
    <property type="entry name" value="METHIONYL-TRNA FORMYLTRANSFERASE, MITOCHONDRIAL"/>
    <property type="match status" value="1"/>
</dbReference>
<evidence type="ECO:0000259" key="7">
    <source>
        <dbReference type="Pfam" id="PF02911"/>
    </source>
</evidence>
<sequence>MIFDKILKFKKFDYIVSYRRASTSNDKLNVVFFGTDLLSIKILIGLNRLFNDKIINKINVVTSATPSKTTCLITNKTSRTGDLVNFRGNQIIDYCKKNRIDYYKWNDIKTNNEYEHLFKNFDVGVCASFGHLIPSRLINLFPYGIVNVHPSLLPRWRGAAPIIYSILFDDKQVGVSLMKIMPKHFDVGPIFDQKRTPMPPNLTSLMLLDYLGNIGDEMIIDLFKNFDSKINNLKEQSNENVCYAHKITSDMYYLDWANNTISEIDCQYRALHEIKHLKTMLNGHVVKLYEMIKLENNLIQENQTEPGTIKYFKKENFIAIKCKNGYVGFRGIILNKKLTPKDFYNGYMNNRGTVIFESIPTNIKANLDKRKITIK</sequence>
<dbReference type="SUPFAM" id="SSF50486">
    <property type="entry name" value="FMT C-terminal domain-like"/>
    <property type="match status" value="1"/>
</dbReference>
<dbReference type="EC" id="2.1.2.9" evidence="2"/>
<feature type="domain" description="Formyl transferase N-terminal" evidence="6">
    <location>
        <begin position="54"/>
        <end position="207"/>
    </location>
</feature>
<dbReference type="InterPro" id="IPR041711">
    <property type="entry name" value="Met-tRNA-FMT_N"/>
</dbReference>